<keyword evidence="1" id="KW-0808">Transferase</keyword>
<evidence type="ECO:0000313" key="2">
    <source>
        <dbReference type="Proteomes" id="UP001237448"/>
    </source>
</evidence>
<dbReference type="Gene3D" id="3.30.420.300">
    <property type="entry name" value="2-keto-3-deoxy-galactonokinase, substrate binding domain"/>
    <property type="match status" value="1"/>
</dbReference>
<dbReference type="Pfam" id="PF05035">
    <property type="entry name" value="DGOK"/>
    <property type="match status" value="1"/>
</dbReference>
<accession>A0ABU0FNV5</accession>
<evidence type="ECO:0000313" key="1">
    <source>
        <dbReference type="EMBL" id="MDQ0396047.1"/>
    </source>
</evidence>
<protein>
    <submittedName>
        <fullName evidence="1">2-dehydro-3-deoxygalactonokinase</fullName>
        <ecNumber evidence="1">2.7.1.58</ecNumber>
    </submittedName>
</protein>
<dbReference type="GO" id="GO:0008671">
    <property type="term" value="F:2-dehydro-3-deoxygalactonokinase activity"/>
    <property type="evidence" value="ECO:0007669"/>
    <property type="project" value="UniProtKB-EC"/>
</dbReference>
<gene>
    <name evidence="1" type="ORF">J3R73_005839</name>
</gene>
<dbReference type="InterPro" id="IPR042257">
    <property type="entry name" value="DGOK_C"/>
</dbReference>
<dbReference type="RefSeq" id="WP_307435703.1">
    <property type="nucleotide sequence ID" value="NZ_JAUSVK010000001.1"/>
</dbReference>
<dbReference type="InterPro" id="IPR007729">
    <property type="entry name" value="DGOK"/>
</dbReference>
<dbReference type="Proteomes" id="UP001237448">
    <property type="component" value="Unassembled WGS sequence"/>
</dbReference>
<reference evidence="1 2" key="1">
    <citation type="submission" date="2023-07" db="EMBL/GenBank/DDBJ databases">
        <title>Genomic Encyclopedia of Type Strains, Phase IV (KMG-IV): sequencing the most valuable type-strain genomes for metagenomic binning, comparative biology and taxonomic classification.</title>
        <authorList>
            <person name="Goeker M."/>
        </authorList>
    </citation>
    <scope>NUCLEOTIDE SEQUENCE [LARGE SCALE GENOMIC DNA]</scope>
    <source>
        <strain evidence="1 2">DSM 5896</strain>
    </source>
</reference>
<dbReference type="Gene3D" id="3.30.420.310">
    <property type="entry name" value="2-keto-3-deoxy-galactonokinase, C-terminal domain"/>
    <property type="match status" value="1"/>
</dbReference>
<proteinExistence type="predicted"/>
<keyword evidence="2" id="KW-1185">Reference proteome</keyword>
<dbReference type="InterPro" id="IPR042258">
    <property type="entry name" value="DGOK_N"/>
</dbReference>
<name>A0ABU0FNV5_9HYPH</name>
<comment type="caution">
    <text evidence="1">The sequence shown here is derived from an EMBL/GenBank/DDBJ whole genome shotgun (WGS) entry which is preliminary data.</text>
</comment>
<organism evidence="1 2">
    <name type="scientific">Labrys monachus</name>
    <dbReference type="NCBI Taxonomy" id="217067"/>
    <lineage>
        <taxon>Bacteria</taxon>
        <taxon>Pseudomonadati</taxon>
        <taxon>Pseudomonadota</taxon>
        <taxon>Alphaproteobacteria</taxon>
        <taxon>Hyphomicrobiales</taxon>
        <taxon>Xanthobacteraceae</taxon>
        <taxon>Labrys</taxon>
    </lineage>
</organism>
<sequence>MAFIAVDWGTSRFRAFRLDAAGKVIDRVVAEDGMANVPPGGFGDVLQRHCGAWMALDPDAPVLMAGMVGSRNGWAEAAYAPCPASPKSLADAVLAVSERISIVPGVIARGPSGPDVMRGEETLIFGTDVVDGLVCLPGTHSKWARVEGGAITDFASFMTGESYALYRHESLLARLAAEPEDLTGFDEGLEAAQNESGLLNRLFQARARVLDGAMTGEKVGPFLSGLLIGSEIEGAFRRYGGEHRVTLVADGVIAQRYVAALRARGAAIEIFTPERAFLSGLAAIAAAR</sequence>
<dbReference type="EMBL" id="JAUSVK010000001">
    <property type="protein sequence ID" value="MDQ0396047.1"/>
    <property type="molecule type" value="Genomic_DNA"/>
</dbReference>
<dbReference type="EC" id="2.7.1.58" evidence="1"/>